<dbReference type="InterPro" id="IPR001867">
    <property type="entry name" value="OmpR/PhoB-type_DNA-bd"/>
</dbReference>
<dbReference type="SUPFAM" id="SSF52540">
    <property type="entry name" value="P-loop containing nucleoside triphosphate hydrolases"/>
    <property type="match status" value="1"/>
</dbReference>
<reference evidence="8" key="1">
    <citation type="submission" date="2020-11" db="EMBL/GenBank/DDBJ databases">
        <title>Nocardioides sp. nov., isolated from Soil of Cynanchum wilfordii Hemsley rhizosphere.</title>
        <authorList>
            <person name="Lee J.-S."/>
            <person name="Suh M.K."/>
            <person name="Kim J.-S."/>
        </authorList>
    </citation>
    <scope>NUCLEOTIDE SEQUENCE</scope>
    <source>
        <strain evidence="8">KCTC 19275</strain>
    </source>
</reference>
<feature type="domain" description="AAA+ ATPase" evidence="5">
    <location>
        <begin position="305"/>
        <end position="468"/>
    </location>
</feature>
<dbReference type="PANTHER" id="PTHR35807">
    <property type="entry name" value="TRANSCRIPTIONAL REGULATOR REDD-RELATED"/>
    <property type="match status" value="1"/>
</dbReference>
<comment type="similarity">
    <text evidence="1">Belongs to the AfsR/DnrI/RedD regulatory family.</text>
</comment>
<comment type="caution">
    <text evidence="8">The sequence shown here is derived from an EMBL/GenBank/DDBJ whole genome shotgun (WGS) entry which is preliminary data.</text>
</comment>
<dbReference type="InterPro" id="IPR036388">
    <property type="entry name" value="WH-like_DNA-bd_sf"/>
</dbReference>
<dbReference type="Gene3D" id="1.25.40.10">
    <property type="entry name" value="Tetratricopeptide repeat domain"/>
    <property type="match status" value="2"/>
</dbReference>
<dbReference type="Pfam" id="PF13191">
    <property type="entry name" value="AAA_16"/>
    <property type="match status" value="1"/>
</dbReference>
<dbReference type="InterPro" id="IPR051677">
    <property type="entry name" value="AfsR-DnrI-RedD_regulator"/>
</dbReference>
<evidence type="ECO:0000313" key="9">
    <source>
        <dbReference type="Proteomes" id="UP000640489"/>
    </source>
</evidence>
<dbReference type="SMART" id="SM00862">
    <property type="entry name" value="Trans_reg_C"/>
    <property type="match status" value="1"/>
</dbReference>
<proteinExistence type="inferred from homology"/>
<dbReference type="GO" id="GO:0003677">
    <property type="term" value="F:DNA binding"/>
    <property type="evidence" value="ECO:0007669"/>
    <property type="project" value="UniProtKB-KW"/>
</dbReference>
<evidence type="ECO:0000259" key="6">
    <source>
        <dbReference type="SMART" id="SM00862"/>
    </source>
</evidence>
<dbReference type="SMART" id="SM00382">
    <property type="entry name" value="AAA"/>
    <property type="match status" value="1"/>
</dbReference>
<dbReference type="RefSeq" id="WP_194704992.1">
    <property type="nucleotide sequence ID" value="NZ_JADKPN010000001.1"/>
</dbReference>
<dbReference type="GO" id="GO:0000160">
    <property type="term" value="P:phosphorelay signal transduction system"/>
    <property type="evidence" value="ECO:0007669"/>
    <property type="project" value="InterPro"/>
</dbReference>
<gene>
    <name evidence="8" type="ORF">ISU07_01575</name>
</gene>
<protein>
    <submittedName>
        <fullName evidence="8">DUF2791 family P-loop domain-containing protein</fullName>
    </submittedName>
</protein>
<keyword evidence="9" id="KW-1185">Reference proteome</keyword>
<evidence type="ECO:0000259" key="5">
    <source>
        <dbReference type="SMART" id="SM00382"/>
    </source>
</evidence>
<dbReference type="Pfam" id="PF03704">
    <property type="entry name" value="BTAD"/>
    <property type="match status" value="1"/>
</dbReference>
<dbReference type="InterPro" id="IPR003593">
    <property type="entry name" value="AAA+_ATPase"/>
</dbReference>
<keyword evidence="3" id="KW-0238">DNA-binding</keyword>
<dbReference type="InterPro" id="IPR027417">
    <property type="entry name" value="P-loop_NTPase"/>
</dbReference>
<evidence type="ECO:0000313" key="8">
    <source>
        <dbReference type="EMBL" id="MBF4761802.1"/>
    </source>
</evidence>
<evidence type="ECO:0000256" key="1">
    <source>
        <dbReference type="ARBA" id="ARBA00005820"/>
    </source>
</evidence>
<name>A0A930YCL6_9ACTN</name>
<organism evidence="8 9">
    <name type="scientific">Nocardioides islandensis</name>
    <dbReference type="NCBI Taxonomy" id="433663"/>
    <lineage>
        <taxon>Bacteria</taxon>
        <taxon>Bacillati</taxon>
        <taxon>Actinomycetota</taxon>
        <taxon>Actinomycetes</taxon>
        <taxon>Propionibacteriales</taxon>
        <taxon>Nocardioidaceae</taxon>
        <taxon>Nocardioides</taxon>
    </lineage>
</organism>
<accession>A0A930YCL6</accession>
<dbReference type="EMBL" id="JADKPN010000001">
    <property type="protein sequence ID" value="MBF4761802.1"/>
    <property type="molecule type" value="Genomic_DNA"/>
</dbReference>
<dbReference type="InterPro" id="IPR005158">
    <property type="entry name" value="BTAD"/>
</dbReference>
<dbReference type="Gene3D" id="3.40.50.300">
    <property type="entry name" value="P-loop containing nucleotide triphosphate hydrolases"/>
    <property type="match status" value="1"/>
</dbReference>
<dbReference type="AlphaFoldDB" id="A0A930YCL6"/>
<dbReference type="InterPro" id="IPR041664">
    <property type="entry name" value="AAA_16"/>
</dbReference>
<sequence>MRVGVFGETRVEVPGDDDAPHWVDAGARKPRSIVAALALEPGRPLDADRLADLVWAGDPPRAPHGALHAYISRLRRILAPGSLETTDHGYVLRVAPADVDTHAFAAAVRRGVAALEPLRARAPWPDRTLVATHVDELDLALASWTGRPYADLGEHPDVDAERAALDHLRVAGEQARVLGLLALGEHAGVLSATESAVAAHPLVERWWALHALALTRSGRQADALAALRQVRELLADELGLDPGPELRELEAAILRQDPQLQQTLEQSPVTAPVPEPVITPQAVGVGRRAEQHALADLVERAAAGRSGTALLVGEPGIGKSWLLDRVATYAADHGFTVGRGRCSQDDGAPPLWPWLQVLRDLDAGTSLADLVQPESPGESAARLAFETSDRIAEALLAAAAEKPVLVLLDDLHWADDATLRTLRHVLDVLPTDSRLLVVGTRRVHPEPTGAAALVAEAFARRHALRLDLAGLDREDAAELARSVSPRHVTIVETAAWHQRSGGNPFFVVELARLGDTGDDVPVSVREVVGRRFEGLPARAVDTLRFAAALGRWFRPEVLAAAAARDVDEVLDDLEVARSAGLVDEDESGEFAFAHALTRDAVLRTMPPNRRARLHAELARVLESDAEVRRWYDDAELTADLALQWLAAGPSHVDRAWPAARAAADLAHALSSYRDAMDLRRAAVEAHRRAAGPDETERFALLRELAREASYAAQWPEVVAASFEAVALARTLGSPELVAEAAAGITTYTVWTPHDWMELFEDVVDDLRWALATLPEDDSGARCRLLLSLAVELYYDVGAIAERQALVEAGLALARRLGDPQVLWWATRAAYIASWSPSFTEQRIAWGEEGLVAARETGDRAAEAVTLVCLANDHLELGDMDAWERLSAEADALSRHERLPYVLFTLRWVESTLEALRGHPEERDRRIAQIAEVVPDVAVPSIELMVPAMAVISRMWEREISQYVEPLQMMAAMSPMSRATMHALLGRAAGPAVVRASLDQQPYEEPLELWQSLMTACCEAEAASHVGDVALARRVKPMMERFPDRNALAGVAVVFGPVAGYLALAEATLGDHAAAARWADRAVELADERGFPPYRDWLLAHRSRLGF</sequence>
<dbReference type="Proteomes" id="UP000640489">
    <property type="component" value="Unassembled WGS sequence"/>
</dbReference>
<dbReference type="GO" id="GO:0006355">
    <property type="term" value="P:regulation of DNA-templated transcription"/>
    <property type="evidence" value="ECO:0007669"/>
    <property type="project" value="InterPro"/>
</dbReference>
<feature type="domain" description="OmpR/PhoB-type" evidence="6">
    <location>
        <begin position="18"/>
        <end position="92"/>
    </location>
</feature>
<dbReference type="SUPFAM" id="SSF48452">
    <property type="entry name" value="TPR-like"/>
    <property type="match status" value="1"/>
</dbReference>
<keyword evidence="4" id="KW-0804">Transcription</keyword>
<feature type="domain" description="Bacterial transcriptional activator" evidence="7">
    <location>
        <begin position="99"/>
        <end position="254"/>
    </location>
</feature>
<dbReference type="Gene3D" id="1.10.10.10">
    <property type="entry name" value="Winged helix-like DNA-binding domain superfamily/Winged helix DNA-binding domain"/>
    <property type="match status" value="1"/>
</dbReference>
<dbReference type="SMART" id="SM01043">
    <property type="entry name" value="BTAD"/>
    <property type="match status" value="1"/>
</dbReference>
<evidence type="ECO:0000259" key="7">
    <source>
        <dbReference type="SMART" id="SM01043"/>
    </source>
</evidence>
<dbReference type="SUPFAM" id="SSF46894">
    <property type="entry name" value="C-terminal effector domain of the bipartite response regulators"/>
    <property type="match status" value="1"/>
</dbReference>
<evidence type="ECO:0000256" key="2">
    <source>
        <dbReference type="ARBA" id="ARBA00023015"/>
    </source>
</evidence>
<dbReference type="InterPro" id="IPR011990">
    <property type="entry name" value="TPR-like_helical_dom_sf"/>
</dbReference>
<dbReference type="PANTHER" id="PTHR35807:SF1">
    <property type="entry name" value="TRANSCRIPTIONAL REGULATOR REDD"/>
    <property type="match status" value="1"/>
</dbReference>
<dbReference type="CDD" id="cd15831">
    <property type="entry name" value="BTAD"/>
    <property type="match status" value="1"/>
</dbReference>
<keyword evidence="2" id="KW-0805">Transcription regulation</keyword>
<evidence type="ECO:0000256" key="3">
    <source>
        <dbReference type="ARBA" id="ARBA00023125"/>
    </source>
</evidence>
<dbReference type="InterPro" id="IPR016032">
    <property type="entry name" value="Sig_transdc_resp-reg_C-effctor"/>
</dbReference>
<evidence type="ECO:0000256" key="4">
    <source>
        <dbReference type="ARBA" id="ARBA00023163"/>
    </source>
</evidence>